<gene>
    <name evidence="1" type="ORF">C7440_3037</name>
</gene>
<comment type="caution">
    <text evidence="1">The sequence shown here is derived from an EMBL/GenBank/DDBJ whole genome shotgun (WGS) entry which is preliminary data.</text>
</comment>
<evidence type="ECO:0000313" key="1">
    <source>
        <dbReference type="EMBL" id="PVY61484.1"/>
    </source>
</evidence>
<name>A0A2U1CKH7_9BURK</name>
<protein>
    <submittedName>
        <fullName evidence="1">Uncharacterized protein</fullName>
    </submittedName>
</protein>
<proteinExistence type="predicted"/>
<dbReference type="OrthoDB" id="8687905at2"/>
<reference evidence="1 2" key="1">
    <citation type="submission" date="2018-04" db="EMBL/GenBank/DDBJ databases">
        <title>Genomic Encyclopedia of Type Strains, Phase IV (KMG-IV): sequencing the most valuable type-strain genomes for metagenomic binning, comparative biology and taxonomic classification.</title>
        <authorList>
            <person name="Goeker M."/>
        </authorList>
    </citation>
    <scope>NUCLEOTIDE SEQUENCE [LARGE SCALE GENOMIC DNA]</scope>
    <source>
        <strain evidence="1 2">DSM 10065</strain>
    </source>
</reference>
<organism evidence="1 2">
    <name type="scientific">Pusillimonas noertemannii</name>
    <dbReference type="NCBI Taxonomy" id="305977"/>
    <lineage>
        <taxon>Bacteria</taxon>
        <taxon>Pseudomonadati</taxon>
        <taxon>Pseudomonadota</taxon>
        <taxon>Betaproteobacteria</taxon>
        <taxon>Burkholderiales</taxon>
        <taxon>Alcaligenaceae</taxon>
        <taxon>Pusillimonas</taxon>
    </lineage>
</organism>
<accession>A0A2U1CKH7</accession>
<dbReference type="EMBL" id="QEKO01000004">
    <property type="protein sequence ID" value="PVY61484.1"/>
    <property type="molecule type" value="Genomic_DNA"/>
</dbReference>
<evidence type="ECO:0000313" key="2">
    <source>
        <dbReference type="Proteomes" id="UP000246145"/>
    </source>
</evidence>
<dbReference type="STRING" id="1231391.GCA_000308195_02311"/>
<dbReference type="Proteomes" id="UP000246145">
    <property type="component" value="Unassembled WGS sequence"/>
</dbReference>
<dbReference type="RefSeq" id="WP_017524664.1">
    <property type="nucleotide sequence ID" value="NZ_JACCEX010000004.1"/>
</dbReference>
<dbReference type="AlphaFoldDB" id="A0A2U1CKH7"/>
<sequence length="88" mass="10183">MLKFKPEARAYLIEIRALSTDREDNDVFVGMTFEESVWYANYLEESFAGTSDRSDSSERKYLALHDKHEEARRTILAGESLMRSTATQ</sequence>
<keyword evidence="2" id="KW-1185">Reference proteome</keyword>